<sequence>MCTGFKWIGNVRCAELFRRHILFTIKFFLVFKRFGKICSAVLTAALTQFFYG</sequence>
<dbReference type="AlphaFoldDB" id="A0A0E9XFU1"/>
<protein>
    <submittedName>
        <fullName evidence="1">Uncharacterized protein</fullName>
    </submittedName>
</protein>
<reference evidence="1" key="2">
    <citation type="journal article" date="2015" name="Fish Shellfish Immunol.">
        <title>Early steps in the European eel (Anguilla anguilla)-Vibrio vulnificus interaction in the gills: Role of the RtxA13 toxin.</title>
        <authorList>
            <person name="Callol A."/>
            <person name="Pajuelo D."/>
            <person name="Ebbesson L."/>
            <person name="Teles M."/>
            <person name="MacKenzie S."/>
            <person name="Amaro C."/>
        </authorList>
    </citation>
    <scope>NUCLEOTIDE SEQUENCE</scope>
</reference>
<evidence type="ECO:0000313" key="1">
    <source>
        <dbReference type="EMBL" id="JAI01277.1"/>
    </source>
</evidence>
<proteinExistence type="predicted"/>
<reference evidence="1" key="1">
    <citation type="submission" date="2014-11" db="EMBL/GenBank/DDBJ databases">
        <authorList>
            <person name="Amaro Gonzalez C."/>
        </authorList>
    </citation>
    <scope>NUCLEOTIDE SEQUENCE</scope>
</reference>
<dbReference type="EMBL" id="GBXM01007301">
    <property type="protein sequence ID" value="JAI01277.1"/>
    <property type="molecule type" value="Transcribed_RNA"/>
</dbReference>
<name>A0A0E9XFU1_ANGAN</name>
<accession>A0A0E9XFU1</accession>
<organism evidence="1">
    <name type="scientific">Anguilla anguilla</name>
    <name type="common">European freshwater eel</name>
    <name type="synonym">Muraena anguilla</name>
    <dbReference type="NCBI Taxonomy" id="7936"/>
    <lineage>
        <taxon>Eukaryota</taxon>
        <taxon>Metazoa</taxon>
        <taxon>Chordata</taxon>
        <taxon>Craniata</taxon>
        <taxon>Vertebrata</taxon>
        <taxon>Euteleostomi</taxon>
        <taxon>Actinopterygii</taxon>
        <taxon>Neopterygii</taxon>
        <taxon>Teleostei</taxon>
        <taxon>Anguilliformes</taxon>
        <taxon>Anguillidae</taxon>
        <taxon>Anguilla</taxon>
    </lineage>
</organism>